<dbReference type="InterPro" id="IPR044068">
    <property type="entry name" value="CB"/>
</dbReference>
<keyword evidence="8" id="KW-1179">Viral genome integration</keyword>
<keyword evidence="7" id="KW-0233">DNA recombination</keyword>
<evidence type="ECO:0000313" key="13">
    <source>
        <dbReference type="Proteomes" id="UP000273202"/>
    </source>
</evidence>
<evidence type="ECO:0000256" key="9">
    <source>
        <dbReference type="PROSITE-ProRule" id="PRU01248"/>
    </source>
</evidence>
<evidence type="ECO:0000256" key="7">
    <source>
        <dbReference type="ARBA" id="ARBA00023172"/>
    </source>
</evidence>
<feature type="domain" description="Tyr recombinase" evidence="10">
    <location>
        <begin position="173"/>
        <end position="364"/>
    </location>
</feature>
<dbReference type="Pfam" id="PF00589">
    <property type="entry name" value="Phage_integrase"/>
    <property type="match status" value="1"/>
</dbReference>
<dbReference type="Gene3D" id="1.10.150.130">
    <property type="match status" value="1"/>
</dbReference>
<keyword evidence="3" id="KW-0808">Transferase</keyword>
<keyword evidence="6 9" id="KW-0238">DNA-binding</keyword>
<dbReference type="InterPro" id="IPR050090">
    <property type="entry name" value="Tyrosine_recombinase_XerCD"/>
</dbReference>
<proteinExistence type="inferred from homology"/>
<dbReference type="PANTHER" id="PTHR30349">
    <property type="entry name" value="PHAGE INTEGRASE-RELATED"/>
    <property type="match status" value="1"/>
</dbReference>
<reference evidence="12 13" key="1">
    <citation type="submission" date="2018-10" db="EMBL/GenBank/DDBJ databases">
        <authorList>
            <person name="Staples A.K."/>
            <person name="Chhabra S.A."/>
            <person name="Chang S.T."/>
            <person name="Gover H.T."/>
            <person name="Sandhu A."/>
            <person name="Gaffney B.L."/>
            <person name="King R.A."/>
            <person name="Rinehart C.A."/>
            <person name="Rowland N.S."/>
            <person name="Garlena R.A."/>
            <person name="Russell D.A."/>
            <person name="Pope W.H."/>
            <person name="Jacobs-Sera D."/>
            <person name="Hendrix R.W."/>
            <person name="Hatfull G.F."/>
        </authorList>
    </citation>
    <scope>NUCLEOTIDE SEQUENCE [LARGE SCALE GENOMIC DNA]</scope>
</reference>
<dbReference type="GO" id="GO:0016740">
    <property type="term" value="F:transferase activity"/>
    <property type="evidence" value="ECO:0007669"/>
    <property type="project" value="UniProtKB-KW"/>
</dbReference>
<dbReference type="Pfam" id="PF26003">
    <property type="entry name" value="Integrase_N_phage"/>
    <property type="match status" value="1"/>
</dbReference>
<dbReference type="PROSITE" id="PS51898">
    <property type="entry name" value="TYR_RECOMBINASE"/>
    <property type="match status" value="1"/>
</dbReference>
<dbReference type="InterPro" id="IPR010998">
    <property type="entry name" value="Integrase_recombinase_N"/>
</dbReference>
<dbReference type="PANTHER" id="PTHR30349:SF64">
    <property type="entry name" value="PROPHAGE INTEGRASE INTD-RELATED"/>
    <property type="match status" value="1"/>
</dbReference>
<dbReference type="GO" id="GO:0015074">
    <property type="term" value="P:DNA integration"/>
    <property type="evidence" value="ECO:0007669"/>
    <property type="project" value="UniProtKB-KW"/>
</dbReference>
<dbReference type="GO" id="GO:0006310">
    <property type="term" value="P:DNA recombination"/>
    <property type="evidence" value="ECO:0007669"/>
    <property type="project" value="UniProtKB-KW"/>
</dbReference>
<dbReference type="CDD" id="cd00397">
    <property type="entry name" value="DNA_BRE_C"/>
    <property type="match status" value="1"/>
</dbReference>
<dbReference type="SUPFAM" id="SSF56349">
    <property type="entry name" value="DNA breaking-rejoining enzymes"/>
    <property type="match status" value="1"/>
</dbReference>
<dbReference type="Proteomes" id="UP000273202">
    <property type="component" value="Segment"/>
</dbReference>
<dbReference type="RefSeq" id="YP_010063650.1">
    <property type="nucleotide sequence ID" value="NC_054808.1"/>
</dbReference>
<evidence type="ECO:0000256" key="8">
    <source>
        <dbReference type="ARBA" id="ARBA00023195"/>
    </source>
</evidence>
<keyword evidence="8" id="KW-1160">Virus entry into host cell</keyword>
<dbReference type="GO" id="GO:0003677">
    <property type="term" value="F:DNA binding"/>
    <property type="evidence" value="ECO:0007669"/>
    <property type="project" value="UniProtKB-UniRule"/>
</dbReference>
<keyword evidence="13" id="KW-1185">Reference proteome</keyword>
<dbReference type="Gene3D" id="1.10.443.10">
    <property type="entry name" value="Intergrase catalytic core"/>
    <property type="match status" value="1"/>
</dbReference>
<dbReference type="KEGG" id="vg:64947462"/>
<dbReference type="InterPro" id="IPR002104">
    <property type="entry name" value="Integrase_catalytic"/>
</dbReference>
<keyword evidence="4" id="KW-0378">Hydrolase</keyword>
<evidence type="ECO:0000256" key="3">
    <source>
        <dbReference type="ARBA" id="ARBA00022679"/>
    </source>
</evidence>
<dbReference type="Pfam" id="PF14659">
    <property type="entry name" value="Phage_int_SAM_3"/>
    <property type="match status" value="1"/>
</dbReference>
<evidence type="ECO:0000313" key="12">
    <source>
        <dbReference type="EMBL" id="AZF93419.1"/>
    </source>
</evidence>
<gene>
    <name evidence="12" type="primary">35</name>
    <name evidence="12" type="ORF">SEA_CENTAUR_35</name>
</gene>
<dbReference type="GeneID" id="64947462"/>
<dbReference type="GO" id="GO:0044826">
    <property type="term" value="P:viral genome integration into host DNA"/>
    <property type="evidence" value="ECO:0007669"/>
    <property type="project" value="UniProtKB-KW"/>
</dbReference>
<evidence type="ECO:0000256" key="5">
    <source>
        <dbReference type="ARBA" id="ARBA00022908"/>
    </source>
</evidence>
<accession>A0A3G8FFA2</accession>
<dbReference type="InterPro" id="IPR011010">
    <property type="entry name" value="DNA_brk_join_enz"/>
</dbReference>
<dbReference type="InterPro" id="IPR004107">
    <property type="entry name" value="Integrase_SAM-like_N"/>
</dbReference>
<dbReference type="InterPro" id="IPR058717">
    <property type="entry name" value="Phage_L5_Integrase_N"/>
</dbReference>
<comment type="similarity">
    <text evidence="1">Belongs to the 'phage' integrase family.</text>
</comment>
<dbReference type="GO" id="GO:0016787">
    <property type="term" value="F:hydrolase activity"/>
    <property type="evidence" value="ECO:0007669"/>
    <property type="project" value="UniProtKB-KW"/>
</dbReference>
<dbReference type="EMBL" id="MK061408">
    <property type="protein sequence ID" value="AZF93419.1"/>
    <property type="molecule type" value="Genomic_DNA"/>
</dbReference>
<evidence type="ECO:0000256" key="4">
    <source>
        <dbReference type="ARBA" id="ARBA00022801"/>
    </source>
</evidence>
<evidence type="ECO:0000256" key="6">
    <source>
        <dbReference type="ARBA" id="ARBA00023125"/>
    </source>
</evidence>
<evidence type="ECO:0000256" key="1">
    <source>
        <dbReference type="ARBA" id="ARBA00008857"/>
    </source>
</evidence>
<dbReference type="PROSITE" id="PS51900">
    <property type="entry name" value="CB"/>
    <property type="match status" value="1"/>
</dbReference>
<name>A0A3G8FFA2_9CAUD</name>
<dbReference type="InterPro" id="IPR013762">
    <property type="entry name" value="Integrase-like_cat_sf"/>
</dbReference>
<feature type="domain" description="Core-binding (CB)" evidence="11">
    <location>
        <begin position="75"/>
        <end position="153"/>
    </location>
</feature>
<organism evidence="12 13">
    <name type="scientific">Mycobacterium phage Centaur</name>
    <dbReference type="NCBI Taxonomy" id="2488784"/>
    <lineage>
        <taxon>Viruses</taxon>
        <taxon>Duplodnaviria</taxon>
        <taxon>Heunggongvirae</taxon>
        <taxon>Uroviricota</taxon>
        <taxon>Caudoviricetes</taxon>
        <taxon>Turbidovirus</taxon>
        <taxon>Turbidovirus centaur</taxon>
    </lineage>
</organism>
<keyword evidence="5" id="KW-0229">DNA integration</keyword>
<dbReference type="GO" id="GO:0075713">
    <property type="term" value="P:establishment of integrated proviral latency"/>
    <property type="evidence" value="ECO:0007669"/>
    <property type="project" value="UniProtKB-KW"/>
</dbReference>
<sequence length="377" mass="42728">MAQSRRSWGSLKTQRSGRVQASYVNPNDGVRYYAPQTYDNRMDAEAWLTSERRLIEMEQWTPPEERLKKAAANAITVEEYTKKWLEERDLADGTRELYKTHARKRIYPVLGDAAVSEMTPALVRAWWAGMGKEYPTARRHAYNVLRAVMNTAVEDKLLAENPCRIEQKAAAERDVEALTPDELNVVAAEVHEHYRVAVHILAWTSLRFGELIELRRKDIDDDGKTMRFRVRRGAARVGQKIVVGNTKTVRSKRPVTVPPHVAQMVREHMADRSKMNKGPEALLVTTMQGQRLSKSAFTKSLKKGYQKIGRTDLRIHDLRAVGATYAAQAGATTKELMVRLGHTTPRMAMKYQMASEARDEEIAKRMSELAGAGKPSP</sequence>
<protein>
    <recommendedName>
        <fullName evidence="2">Integrase</fullName>
    </recommendedName>
</protein>
<evidence type="ECO:0000259" key="11">
    <source>
        <dbReference type="PROSITE" id="PS51900"/>
    </source>
</evidence>
<evidence type="ECO:0000259" key="10">
    <source>
        <dbReference type="PROSITE" id="PS51898"/>
    </source>
</evidence>
<evidence type="ECO:0000256" key="2">
    <source>
        <dbReference type="ARBA" id="ARBA00016082"/>
    </source>
</evidence>